<dbReference type="AlphaFoldDB" id="W9RC28"/>
<protein>
    <submittedName>
        <fullName evidence="1">Uncharacterized protein</fullName>
    </submittedName>
</protein>
<keyword evidence="2" id="KW-1185">Reference proteome</keyword>
<dbReference type="eggNOG" id="ENOG502SZGP">
    <property type="taxonomic scope" value="Eukaryota"/>
</dbReference>
<dbReference type="EMBL" id="KE344844">
    <property type="protein sequence ID" value="EXB81506.1"/>
    <property type="molecule type" value="Genomic_DNA"/>
</dbReference>
<proteinExistence type="predicted"/>
<organism evidence="1 2">
    <name type="scientific">Morus notabilis</name>
    <dbReference type="NCBI Taxonomy" id="981085"/>
    <lineage>
        <taxon>Eukaryota</taxon>
        <taxon>Viridiplantae</taxon>
        <taxon>Streptophyta</taxon>
        <taxon>Embryophyta</taxon>
        <taxon>Tracheophyta</taxon>
        <taxon>Spermatophyta</taxon>
        <taxon>Magnoliopsida</taxon>
        <taxon>eudicotyledons</taxon>
        <taxon>Gunneridae</taxon>
        <taxon>Pentapetalae</taxon>
        <taxon>rosids</taxon>
        <taxon>fabids</taxon>
        <taxon>Rosales</taxon>
        <taxon>Moraceae</taxon>
        <taxon>Moreae</taxon>
        <taxon>Morus</taxon>
    </lineage>
</organism>
<evidence type="ECO:0000313" key="2">
    <source>
        <dbReference type="Proteomes" id="UP000030645"/>
    </source>
</evidence>
<gene>
    <name evidence="1" type="ORF">L484_014314</name>
</gene>
<evidence type="ECO:0000313" key="1">
    <source>
        <dbReference type="EMBL" id="EXB81506.1"/>
    </source>
</evidence>
<name>W9RC28_9ROSA</name>
<accession>W9RC28</accession>
<dbReference type="Proteomes" id="UP000030645">
    <property type="component" value="Unassembled WGS sequence"/>
</dbReference>
<sequence length="122" mass="13933">MVSSESTPRLVTLEELVPLCPWKTPAPPFPGNQKGQYVKVKKPLLREGTEVFWAPRRLLLNEDEDIEGLVVPFVGLFEFCDACIINNVKRWIDRLLGQIFSLPKALNLGFMFMYTDFSTKEG</sequence>
<reference evidence="2" key="1">
    <citation type="submission" date="2013-01" db="EMBL/GenBank/DDBJ databases">
        <title>Draft Genome Sequence of a Mulberry Tree, Morus notabilis C.K. Schneid.</title>
        <authorList>
            <person name="He N."/>
            <person name="Zhao S."/>
        </authorList>
    </citation>
    <scope>NUCLEOTIDE SEQUENCE</scope>
</reference>